<keyword evidence="2" id="KW-0812">Transmembrane</keyword>
<dbReference type="InterPro" id="IPR036056">
    <property type="entry name" value="Fibrinogen-like_C"/>
</dbReference>
<evidence type="ECO:0000259" key="5">
    <source>
        <dbReference type="PROSITE" id="PS51828"/>
    </source>
</evidence>
<dbReference type="PROSITE" id="PS50948">
    <property type="entry name" value="PAN"/>
    <property type="match status" value="1"/>
</dbReference>
<reference evidence="6" key="1">
    <citation type="journal article" date="2023" name="G3 (Bethesda)">
        <title>Whole genome assembly and annotation of the endangered Caribbean coral Acropora cervicornis.</title>
        <authorList>
            <person name="Selwyn J.D."/>
            <person name="Vollmer S.V."/>
        </authorList>
    </citation>
    <scope>NUCLEOTIDE SEQUENCE</scope>
    <source>
        <strain evidence="6">K2</strain>
    </source>
</reference>
<dbReference type="NCBIfam" id="NF040941">
    <property type="entry name" value="GGGWT_bact"/>
    <property type="match status" value="1"/>
</dbReference>
<gene>
    <name evidence="6" type="ORF">P5673_017233</name>
</gene>
<organism evidence="6 7">
    <name type="scientific">Acropora cervicornis</name>
    <name type="common">Staghorn coral</name>
    <dbReference type="NCBI Taxonomy" id="6130"/>
    <lineage>
        <taxon>Eukaryota</taxon>
        <taxon>Metazoa</taxon>
        <taxon>Cnidaria</taxon>
        <taxon>Anthozoa</taxon>
        <taxon>Hexacorallia</taxon>
        <taxon>Scleractinia</taxon>
        <taxon>Astrocoeniina</taxon>
        <taxon>Acroporidae</taxon>
        <taxon>Acropora</taxon>
    </lineage>
</organism>
<dbReference type="AlphaFoldDB" id="A0AAD9QF81"/>
<dbReference type="EMBL" id="JARQWQ010000037">
    <property type="protein sequence ID" value="KAK2560247.1"/>
    <property type="molecule type" value="Genomic_DNA"/>
</dbReference>
<comment type="caution">
    <text evidence="6">The sequence shown here is derived from an EMBL/GenBank/DDBJ whole genome shotgun (WGS) entry which is preliminary data.</text>
</comment>
<keyword evidence="7" id="KW-1185">Reference proteome</keyword>
<dbReference type="InterPro" id="IPR003609">
    <property type="entry name" value="Pan_app"/>
</dbReference>
<protein>
    <recommendedName>
        <fullName evidence="8">Apple domain-containing protein</fullName>
    </recommendedName>
</protein>
<feature type="transmembrane region" description="Helical" evidence="2">
    <location>
        <begin position="176"/>
        <end position="193"/>
    </location>
</feature>
<dbReference type="PROSITE" id="PS51828">
    <property type="entry name" value="PTX_2"/>
    <property type="match status" value="1"/>
</dbReference>
<evidence type="ECO:0000259" key="3">
    <source>
        <dbReference type="PROSITE" id="PS50948"/>
    </source>
</evidence>
<dbReference type="Proteomes" id="UP001249851">
    <property type="component" value="Unassembled WGS sequence"/>
</dbReference>
<feature type="domain" description="Apple" evidence="3">
    <location>
        <begin position="202"/>
        <end position="284"/>
    </location>
</feature>
<dbReference type="InterPro" id="IPR002181">
    <property type="entry name" value="Fibrinogen_a/b/g_C_dom"/>
</dbReference>
<keyword evidence="2" id="KW-1133">Transmembrane helix</keyword>
<comment type="caution">
    <text evidence="1">Lacks conserved residue(s) required for the propagation of feature annotation.</text>
</comment>
<dbReference type="SUPFAM" id="SSF57414">
    <property type="entry name" value="Hairpin loop containing domain-like"/>
    <property type="match status" value="1"/>
</dbReference>
<proteinExistence type="predicted"/>
<dbReference type="Gene3D" id="2.60.120.1000">
    <property type="match status" value="1"/>
</dbReference>
<dbReference type="Pfam" id="PF00024">
    <property type="entry name" value="PAN_1"/>
    <property type="match status" value="1"/>
</dbReference>
<dbReference type="SUPFAM" id="SSF56496">
    <property type="entry name" value="Fibrinogen C-terminal domain-like"/>
    <property type="match status" value="1"/>
</dbReference>
<dbReference type="PROSITE" id="PS51406">
    <property type="entry name" value="FIBRINOGEN_C_2"/>
    <property type="match status" value="1"/>
</dbReference>
<evidence type="ECO:0000256" key="2">
    <source>
        <dbReference type="SAM" id="Phobius"/>
    </source>
</evidence>
<evidence type="ECO:0008006" key="8">
    <source>
        <dbReference type="Google" id="ProtNLM"/>
    </source>
</evidence>
<dbReference type="Gene3D" id="2.60.120.200">
    <property type="match status" value="1"/>
</dbReference>
<reference evidence="6" key="2">
    <citation type="journal article" date="2023" name="Science">
        <title>Genomic signatures of disease resistance in endangered staghorn corals.</title>
        <authorList>
            <person name="Vollmer S.V."/>
            <person name="Selwyn J.D."/>
            <person name="Despard B.A."/>
            <person name="Roesel C.L."/>
        </authorList>
    </citation>
    <scope>NUCLEOTIDE SEQUENCE</scope>
    <source>
        <strain evidence="6">K2</strain>
    </source>
</reference>
<dbReference type="InterPro" id="IPR001759">
    <property type="entry name" value="PTX_dom"/>
</dbReference>
<name>A0AAD9QF81_ACRCE</name>
<sequence length="363" mass="40602">MFRNILLTLYFEFSGKKGSSAISPGLSCKNIKDSGDFNTSGTYWIKPNNSDRAFKVYCQMSAIGQWMEVTQSWVINTLSGGVSLTHSGGDSGLKITGQVKSYGCGKGPPSGALTVLKGYWTRIKYTQEFRGQVSCWSIFGDNNCIPPCFFIAVTKDRKRRAVPVLLKMRGSGFPSSCLWLAISVFITSFFIIVDSNINRGPTKASARFQAFEDYVLENNVIASYQVTSQVECGSKCLRDTRCLSFNYKITNSNMDECEINKANKSTCPGCYNAQKNSIYYDDEINRCIGSDDEWSNYDLYFPIKAVDSYVKQTLSSDLDMFTLCFWMETSDSQPGTTFSYATEPFDNALTLFRNELAINGAER</sequence>
<evidence type="ECO:0000313" key="7">
    <source>
        <dbReference type="Proteomes" id="UP001249851"/>
    </source>
</evidence>
<feature type="domain" description="Pentraxin (PTX)" evidence="5">
    <location>
        <begin position="295"/>
        <end position="363"/>
    </location>
</feature>
<evidence type="ECO:0000259" key="4">
    <source>
        <dbReference type="PROSITE" id="PS51406"/>
    </source>
</evidence>
<keyword evidence="2" id="KW-0472">Membrane</keyword>
<feature type="domain" description="Fibrinogen C-terminal" evidence="4">
    <location>
        <begin position="19"/>
        <end position="71"/>
    </location>
</feature>
<evidence type="ECO:0000313" key="6">
    <source>
        <dbReference type="EMBL" id="KAK2560247.1"/>
    </source>
</evidence>
<accession>A0AAD9QF81</accession>
<evidence type="ECO:0000256" key="1">
    <source>
        <dbReference type="PROSITE-ProRule" id="PRU01172"/>
    </source>
</evidence>